<evidence type="ECO:0000259" key="1">
    <source>
        <dbReference type="Pfam" id="PF13676"/>
    </source>
</evidence>
<gene>
    <name evidence="2" type="ORF">RT717_07065</name>
</gene>
<dbReference type="Gene3D" id="3.40.50.10140">
    <property type="entry name" value="Toll/interleukin-1 receptor homology (TIR) domain"/>
    <property type="match status" value="1"/>
</dbReference>
<dbReference type="InterPro" id="IPR035897">
    <property type="entry name" value="Toll_tir_struct_dom_sf"/>
</dbReference>
<evidence type="ECO:0000313" key="3">
    <source>
        <dbReference type="Proteomes" id="UP001302349"/>
    </source>
</evidence>
<dbReference type="RefSeq" id="WP_317491039.1">
    <property type="nucleotide sequence ID" value="NZ_CP136051.1"/>
</dbReference>
<keyword evidence="3" id="KW-1185">Reference proteome</keyword>
<reference evidence="2 3" key="1">
    <citation type="journal article" date="2023" name="Microbiol. Resour. Announc.">
        <title>Complete Genome Sequence of Imperialibacter roseus strain P4T.</title>
        <authorList>
            <person name="Tizabi D.R."/>
            <person name="Bachvaroff T."/>
            <person name="Hill R.T."/>
        </authorList>
    </citation>
    <scope>NUCLEOTIDE SEQUENCE [LARGE SCALE GENOMIC DNA]</scope>
    <source>
        <strain evidence="2 3">P4T</strain>
    </source>
</reference>
<dbReference type="EMBL" id="CP136051">
    <property type="protein sequence ID" value="WOK08398.1"/>
    <property type="molecule type" value="Genomic_DNA"/>
</dbReference>
<dbReference type="Pfam" id="PF13676">
    <property type="entry name" value="TIR_2"/>
    <property type="match status" value="1"/>
</dbReference>
<dbReference type="Proteomes" id="UP001302349">
    <property type="component" value="Chromosome"/>
</dbReference>
<feature type="domain" description="TIR" evidence="1">
    <location>
        <begin position="38"/>
        <end position="148"/>
    </location>
</feature>
<protein>
    <submittedName>
        <fullName evidence="2">TIR domain-containing protein</fullName>
    </submittedName>
</protein>
<organism evidence="2 3">
    <name type="scientific">Imperialibacter roseus</name>
    <dbReference type="NCBI Taxonomy" id="1324217"/>
    <lineage>
        <taxon>Bacteria</taxon>
        <taxon>Pseudomonadati</taxon>
        <taxon>Bacteroidota</taxon>
        <taxon>Cytophagia</taxon>
        <taxon>Cytophagales</taxon>
        <taxon>Flammeovirgaceae</taxon>
        <taxon>Imperialibacter</taxon>
    </lineage>
</organism>
<dbReference type="InterPro" id="IPR000157">
    <property type="entry name" value="TIR_dom"/>
</dbReference>
<evidence type="ECO:0000313" key="2">
    <source>
        <dbReference type="EMBL" id="WOK08398.1"/>
    </source>
</evidence>
<sequence length="197" mass="22537">MGIYSSSELKNIASSKGRVFEQRTYSAQNVSINTKFDIFLSHSFLDKQEVQGLYQELTDFGYSVYVDWIVDPHLDRTNVTKESASLVRKRMKCSKSLLLAISTNASMSKWIPWELGYVDGSTSRCAVIPVSKEGVPPKSFKGKEYLSLYPFIKKVPIGRTNEDKLWVIADEYDYSQFDSWFLNGIIQENRGVNIFNL</sequence>
<dbReference type="SUPFAM" id="SSF52200">
    <property type="entry name" value="Toll/Interleukin receptor TIR domain"/>
    <property type="match status" value="1"/>
</dbReference>
<name>A0ABZ0ITP3_9BACT</name>
<proteinExistence type="predicted"/>
<accession>A0ABZ0ITP3</accession>